<evidence type="ECO:0000313" key="5">
    <source>
        <dbReference type="Proteomes" id="UP001374579"/>
    </source>
</evidence>
<name>A0AAN9GJ25_9CAEN</name>
<feature type="compositionally biased region" description="Polar residues" evidence="1">
    <location>
        <begin position="117"/>
        <end position="132"/>
    </location>
</feature>
<reference evidence="4 5" key="1">
    <citation type="submission" date="2024-02" db="EMBL/GenBank/DDBJ databases">
        <title>Chromosome-scale genome assembly of the rough periwinkle Littorina saxatilis.</title>
        <authorList>
            <person name="De Jode A."/>
            <person name="Faria R."/>
            <person name="Formenti G."/>
            <person name="Sims Y."/>
            <person name="Smith T.P."/>
            <person name="Tracey A."/>
            <person name="Wood J.M.D."/>
            <person name="Zagrodzka Z.B."/>
            <person name="Johannesson K."/>
            <person name="Butlin R.K."/>
            <person name="Leder E.H."/>
        </authorList>
    </citation>
    <scope>NUCLEOTIDE SEQUENCE [LARGE SCALE GENOMIC DNA]</scope>
    <source>
        <strain evidence="4">Snail1</strain>
        <tissue evidence="4">Muscle</tissue>
    </source>
</reference>
<sequence>MLFNLFNNFTLLCLTATECEVSASPRAEDDFSPLLAGIIASVLGLVAITAIVAVACIIKKRQARKTVGGDQEFGHSRPQAHFNPGYSSREDVQPSTSKDSEPQEPFSHGSIHKRAVTQMTSNTPTTPQGVMY</sequence>
<organism evidence="4 5">
    <name type="scientific">Littorina saxatilis</name>
    <dbReference type="NCBI Taxonomy" id="31220"/>
    <lineage>
        <taxon>Eukaryota</taxon>
        <taxon>Metazoa</taxon>
        <taxon>Spiralia</taxon>
        <taxon>Lophotrochozoa</taxon>
        <taxon>Mollusca</taxon>
        <taxon>Gastropoda</taxon>
        <taxon>Caenogastropoda</taxon>
        <taxon>Littorinimorpha</taxon>
        <taxon>Littorinoidea</taxon>
        <taxon>Littorinidae</taxon>
        <taxon>Littorina</taxon>
    </lineage>
</organism>
<evidence type="ECO:0000313" key="4">
    <source>
        <dbReference type="EMBL" id="KAK7109891.1"/>
    </source>
</evidence>
<accession>A0AAN9GJ25</accession>
<comment type="caution">
    <text evidence="4">The sequence shown here is derived from an EMBL/GenBank/DDBJ whole genome shotgun (WGS) entry which is preliminary data.</text>
</comment>
<keyword evidence="5" id="KW-1185">Reference proteome</keyword>
<gene>
    <name evidence="4" type="ORF">V1264_013851</name>
</gene>
<keyword evidence="2" id="KW-0812">Transmembrane</keyword>
<keyword evidence="2" id="KW-1133">Transmembrane helix</keyword>
<dbReference type="EMBL" id="JBAMIC010000003">
    <property type="protein sequence ID" value="KAK7109891.1"/>
    <property type="molecule type" value="Genomic_DNA"/>
</dbReference>
<protein>
    <submittedName>
        <fullName evidence="4">Uncharacterized protein</fullName>
    </submittedName>
</protein>
<evidence type="ECO:0000256" key="3">
    <source>
        <dbReference type="SAM" id="SignalP"/>
    </source>
</evidence>
<feature type="signal peptide" evidence="3">
    <location>
        <begin position="1"/>
        <end position="23"/>
    </location>
</feature>
<feature type="transmembrane region" description="Helical" evidence="2">
    <location>
        <begin position="33"/>
        <end position="58"/>
    </location>
</feature>
<evidence type="ECO:0000256" key="2">
    <source>
        <dbReference type="SAM" id="Phobius"/>
    </source>
</evidence>
<dbReference type="AlphaFoldDB" id="A0AAN9GJ25"/>
<feature type="region of interest" description="Disordered" evidence="1">
    <location>
        <begin position="66"/>
        <end position="132"/>
    </location>
</feature>
<keyword evidence="3" id="KW-0732">Signal</keyword>
<keyword evidence="2" id="KW-0472">Membrane</keyword>
<evidence type="ECO:0000256" key="1">
    <source>
        <dbReference type="SAM" id="MobiDB-lite"/>
    </source>
</evidence>
<proteinExistence type="predicted"/>
<feature type="chain" id="PRO_5042966854" evidence="3">
    <location>
        <begin position="24"/>
        <end position="132"/>
    </location>
</feature>
<dbReference type="Proteomes" id="UP001374579">
    <property type="component" value="Unassembled WGS sequence"/>
</dbReference>